<proteinExistence type="inferred from homology"/>
<keyword evidence="5 8" id="KW-0862">Zinc</keyword>
<accession>A0A1Y2ANS2</accession>
<evidence type="ECO:0000259" key="9">
    <source>
        <dbReference type="Pfam" id="PF01979"/>
    </source>
</evidence>
<keyword evidence="11" id="KW-1185">Reference proteome</keyword>
<evidence type="ECO:0000256" key="3">
    <source>
        <dbReference type="ARBA" id="ARBA00022723"/>
    </source>
</evidence>
<dbReference type="PANTHER" id="PTHR11271:SF6">
    <property type="entry name" value="GUANINE DEAMINASE"/>
    <property type="match status" value="1"/>
</dbReference>
<dbReference type="InterPro" id="IPR051607">
    <property type="entry name" value="Metallo-dep_hydrolases"/>
</dbReference>
<gene>
    <name evidence="10" type="ORF">BCR39DRAFT_472609</name>
</gene>
<dbReference type="InterPro" id="IPR014311">
    <property type="entry name" value="Guanine_deaminase"/>
</dbReference>
<dbReference type="InterPro" id="IPR032466">
    <property type="entry name" value="Metal_Hydrolase"/>
</dbReference>
<evidence type="ECO:0000313" key="10">
    <source>
        <dbReference type="EMBL" id="ORY24134.1"/>
    </source>
</evidence>
<dbReference type="Gene3D" id="3.20.20.140">
    <property type="entry name" value="Metal-dependent hydrolases"/>
    <property type="match status" value="1"/>
</dbReference>
<dbReference type="FunFam" id="3.20.20.140:FF:000022">
    <property type="entry name" value="Guanine deaminase"/>
    <property type="match status" value="1"/>
</dbReference>
<evidence type="ECO:0000256" key="7">
    <source>
        <dbReference type="ARBA" id="ARBA00056079"/>
    </source>
</evidence>
<evidence type="ECO:0000313" key="11">
    <source>
        <dbReference type="Proteomes" id="UP000193986"/>
    </source>
</evidence>
<evidence type="ECO:0000256" key="2">
    <source>
        <dbReference type="ARBA" id="ARBA00006745"/>
    </source>
</evidence>
<comment type="cofactor">
    <cofactor evidence="8">
        <name>Zn(2+)</name>
        <dbReference type="ChEBI" id="CHEBI:29105"/>
    </cofactor>
    <text evidence="8">Binds 1 zinc ion per subunit.</text>
</comment>
<dbReference type="InterPro" id="IPR006680">
    <property type="entry name" value="Amidohydro-rel"/>
</dbReference>
<dbReference type="GO" id="GO:0006147">
    <property type="term" value="P:guanine catabolic process"/>
    <property type="evidence" value="ECO:0007669"/>
    <property type="project" value="UniProtKB-UniRule"/>
</dbReference>
<comment type="pathway">
    <text evidence="1 8">Purine metabolism; guanine degradation; xanthine from guanine: step 1/1.</text>
</comment>
<sequence length="459" mass="49893">MSQYRTIYHGNFIHTPTPAKLEVLHSALVCVGPEGVIEWIEEDVQGEMIQDISGRYGIDLLDGAATAAVQVVQIPQGEFVCPGLVDTHTHAPQYPNIGLGGALQLLDWLEQLTFPEERKFADIEYARQVYGRVVERGLGFGTTTCCYYATTHVEASLALAGICLERGQRAFVGKCCMDRNCPHDYVETTEDSIQDTEKFLSAILSTSSSSSKSLAPLVQPILTPRFAISCTPQLLSSLASISKTYTPPLLIQTHLSENLAECDVAAELFPDSKSYAAVYADHGLLAPGTILAHCVHLSDEEMDLIRDTGAGIAHCPNSNTHLSSGCARVRTMLDKGVKVGLGTDCSGGNSPTIMTAMRHASDVSRFRSFVDQSTSSLSLAEIFYLATMGGATLCRLDQKIGSFAIGKEFDALHIRPVSPTLWAQKGDSEERLFERWIWGGDDRDVADVWVRGRRVAGSA</sequence>
<evidence type="ECO:0000256" key="4">
    <source>
        <dbReference type="ARBA" id="ARBA00022801"/>
    </source>
</evidence>
<protein>
    <recommendedName>
        <fullName evidence="8">Guanine deaminase</fullName>
        <shortName evidence="8">Guanase</shortName>
        <ecNumber evidence="8">3.5.4.3</ecNumber>
    </recommendedName>
    <alternativeName>
        <fullName evidence="8">Guanine aminohydrolase</fullName>
    </alternativeName>
</protein>
<keyword evidence="4 8" id="KW-0378">Hydrolase</keyword>
<dbReference type="SUPFAM" id="SSF51556">
    <property type="entry name" value="Metallo-dependent hydrolases"/>
    <property type="match status" value="1"/>
</dbReference>
<dbReference type="UniPathway" id="UPA00603">
    <property type="reaction ID" value="UER00660"/>
</dbReference>
<dbReference type="Pfam" id="PF01979">
    <property type="entry name" value="Amidohydro_1"/>
    <property type="match status" value="1"/>
</dbReference>
<dbReference type="InParanoid" id="A0A1Y2ANS2"/>
<evidence type="ECO:0000256" key="8">
    <source>
        <dbReference type="RuleBase" id="RU366009"/>
    </source>
</evidence>
<dbReference type="Proteomes" id="UP000193986">
    <property type="component" value="Unassembled WGS sequence"/>
</dbReference>
<organism evidence="10 11">
    <name type="scientific">Naematelia encephala</name>
    <dbReference type="NCBI Taxonomy" id="71784"/>
    <lineage>
        <taxon>Eukaryota</taxon>
        <taxon>Fungi</taxon>
        <taxon>Dikarya</taxon>
        <taxon>Basidiomycota</taxon>
        <taxon>Agaricomycotina</taxon>
        <taxon>Tremellomycetes</taxon>
        <taxon>Tremellales</taxon>
        <taxon>Naemateliaceae</taxon>
        <taxon>Naematelia</taxon>
    </lineage>
</organism>
<evidence type="ECO:0000256" key="6">
    <source>
        <dbReference type="ARBA" id="ARBA00051148"/>
    </source>
</evidence>
<keyword evidence="3 8" id="KW-0479">Metal-binding</keyword>
<comment type="similarity">
    <text evidence="2 8">Belongs to the metallo-dependent hydrolases superfamily. ATZ/TRZ family.</text>
</comment>
<dbReference type="AlphaFoldDB" id="A0A1Y2ANS2"/>
<comment type="caution">
    <text evidence="10">The sequence shown here is derived from an EMBL/GenBank/DDBJ whole genome shotgun (WGS) entry which is preliminary data.</text>
</comment>
<comment type="function">
    <text evidence="7 8">Catalyzes the hydrolytic deamination of guanine, producing xanthine and ammonia.</text>
</comment>
<reference evidence="10 11" key="1">
    <citation type="submission" date="2016-07" db="EMBL/GenBank/DDBJ databases">
        <title>Pervasive Adenine N6-methylation of Active Genes in Fungi.</title>
        <authorList>
            <consortium name="DOE Joint Genome Institute"/>
            <person name="Mondo S.J."/>
            <person name="Dannebaum R.O."/>
            <person name="Kuo R.C."/>
            <person name="Labutti K."/>
            <person name="Haridas S."/>
            <person name="Kuo A."/>
            <person name="Salamov A."/>
            <person name="Ahrendt S.R."/>
            <person name="Lipzen A."/>
            <person name="Sullivan W."/>
            <person name="Andreopoulos W.B."/>
            <person name="Clum A."/>
            <person name="Lindquist E."/>
            <person name="Daum C."/>
            <person name="Ramamoorthy G.K."/>
            <person name="Gryganskyi A."/>
            <person name="Culley D."/>
            <person name="Magnuson J.K."/>
            <person name="James T.Y."/>
            <person name="O'Malley M.A."/>
            <person name="Stajich J.E."/>
            <person name="Spatafora J.W."/>
            <person name="Visel A."/>
            <person name="Grigoriev I.V."/>
        </authorList>
    </citation>
    <scope>NUCLEOTIDE SEQUENCE [LARGE SCALE GENOMIC DNA]</scope>
    <source>
        <strain evidence="10 11">68-887.2</strain>
    </source>
</reference>
<dbReference type="EC" id="3.5.4.3" evidence="8"/>
<dbReference type="GO" id="GO:0005829">
    <property type="term" value="C:cytosol"/>
    <property type="evidence" value="ECO:0007669"/>
    <property type="project" value="TreeGrafter"/>
</dbReference>
<dbReference type="OrthoDB" id="194468at2759"/>
<dbReference type="NCBIfam" id="TIGR02967">
    <property type="entry name" value="guan_deamin"/>
    <property type="match status" value="1"/>
</dbReference>
<dbReference type="PANTHER" id="PTHR11271">
    <property type="entry name" value="GUANINE DEAMINASE"/>
    <property type="match status" value="1"/>
</dbReference>
<dbReference type="EMBL" id="MCFC01000071">
    <property type="protein sequence ID" value="ORY24134.1"/>
    <property type="molecule type" value="Genomic_DNA"/>
</dbReference>
<evidence type="ECO:0000256" key="1">
    <source>
        <dbReference type="ARBA" id="ARBA00004984"/>
    </source>
</evidence>
<dbReference type="Gene3D" id="2.30.40.10">
    <property type="entry name" value="Urease, subunit C, domain 1"/>
    <property type="match status" value="1"/>
</dbReference>
<dbReference type="InterPro" id="IPR011059">
    <property type="entry name" value="Metal-dep_hydrolase_composite"/>
</dbReference>
<dbReference type="GO" id="GO:0008270">
    <property type="term" value="F:zinc ion binding"/>
    <property type="evidence" value="ECO:0007669"/>
    <property type="project" value="UniProtKB-UniRule"/>
</dbReference>
<comment type="catalytic activity">
    <reaction evidence="6 8">
        <text>guanine + H2O + H(+) = xanthine + NH4(+)</text>
        <dbReference type="Rhea" id="RHEA:14665"/>
        <dbReference type="ChEBI" id="CHEBI:15377"/>
        <dbReference type="ChEBI" id="CHEBI:15378"/>
        <dbReference type="ChEBI" id="CHEBI:16235"/>
        <dbReference type="ChEBI" id="CHEBI:17712"/>
        <dbReference type="ChEBI" id="CHEBI:28938"/>
        <dbReference type="EC" id="3.5.4.3"/>
    </reaction>
</comment>
<evidence type="ECO:0000256" key="5">
    <source>
        <dbReference type="ARBA" id="ARBA00022833"/>
    </source>
</evidence>
<dbReference type="STRING" id="71784.A0A1Y2ANS2"/>
<feature type="domain" description="Amidohydrolase-related" evidence="9">
    <location>
        <begin position="79"/>
        <end position="455"/>
    </location>
</feature>
<dbReference type="GO" id="GO:0008892">
    <property type="term" value="F:guanine deaminase activity"/>
    <property type="evidence" value="ECO:0007669"/>
    <property type="project" value="UniProtKB-UniRule"/>
</dbReference>
<dbReference type="FunCoup" id="A0A1Y2ANS2">
    <property type="interactions" value="258"/>
</dbReference>
<name>A0A1Y2ANS2_9TREE</name>